<organism evidence="2 3">
    <name type="scientific">Rosa chinensis</name>
    <name type="common">China rose</name>
    <dbReference type="NCBI Taxonomy" id="74649"/>
    <lineage>
        <taxon>Eukaryota</taxon>
        <taxon>Viridiplantae</taxon>
        <taxon>Streptophyta</taxon>
        <taxon>Embryophyta</taxon>
        <taxon>Tracheophyta</taxon>
        <taxon>Spermatophyta</taxon>
        <taxon>Magnoliopsida</taxon>
        <taxon>eudicotyledons</taxon>
        <taxon>Gunneridae</taxon>
        <taxon>Pentapetalae</taxon>
        <taxon>rosids</taxon>
        <taxon>fabids</taxon>
        <taxon>Rosales</taxon>
        <taxon>Rosaceae</taxon>
        <taxon>Rosoideae</taxon>
        <taxon>Rosoideae incertae sedis</taxon>
        <taxon>Rosa</taxon>
    </lineage>
</organism>
<keyword evidence="3" id="KW-1185">Reference proteome</keyword>
<protein>
    <recommendedName>
        <fullName evidence="4">RNase H type-1 domain-containing protein</fullName>
    </recommendedName>
</protein>
<dbReference type="InterPro" id="IPR052929">
    <property type="entry name" value="RNase_H-like_EbsB-rel"/>
</dbReference>
<dbReference type="Proteomes" id="UP000238479">
    <property type="component" value="Chromosome 1"/>
</dbReference>
<reference evidence="2 3" key="1">
    <citation type="journal article" date="2018" name="Nat. Genet.">
        <title>The Rosa genome provides new insights in the design of modern roses.</title>
        <authorList>
            <person name="Bendahmane M."/>
        </authorList>
    </citation>
    <scope>NUCLEOTIDE SEQUENCE [LARGE SCALE GENOMIC DNA]</scope>
    <source>
        <strain evidence="3">cv. Old Blush</strain>
    </source>
</reference>
<dbReference type="AlphaFoldDB" id="A0A2P6SDN4"/>
<proteinExistence type="predicted"/>
<dbReference type="PANTHER" id="PTHR47074">
    <property type="entry name" value="BNAC02G40300D PROTEIN"/>
    <property type="match status" value="1"/>
</dbReference>
<dbReference type="EMBL" id="PDCK01000039">
    <property type="protein sequence ID" value="PRQ56778.1"/>
    <property type="molecule type" value="Genomic_DNA"/>
</dbReference>
<evidence type="ECO:0000256" key="1">
    <source>
        <dbReference type="SAM" id="SignalP"/>
    </source>
</evidence>
<sequence length="165" mass="18924">MASSSKILWSFAFCNAVWCIWTERNKIRFHETTFNLARFQHWFLISLRESASIHFLPCSNSLRMQGLFAVLGLSSLTVKAPKYIPVQWTPPPAHWLKVNTDGSFRDNRTAGSGGYFEIMRGNAVADALANHGALNAGYRWWDDLPSFIVGHYGRDQSSMFYYRFC</sequence>
<comment type="caution">
    <text evidence="2">The sequence shown here is derived from an EMBL/GenBank/DDBJ whole genome shotgun (WGS) entry which is preliminary data.</text>
</comment>
<dbReference type="Gramene" id="PRQ56778">
    <property type="protein sequence ID" value="PRQ56778"/>
    <property type="gene ID" value="RchiOBHm_Chr1g0341061"/>
</dbReference>
<dbReference type="STRING" id="74649.A0A2P6SDN4"/>
<name>A0A2P6SDN4_ROSCH</name>
<feature type="signal peptide" evidence="1">
    <location>
        <begin position="1"/>
        <end position="19"/>
    </location>
</feature>
<evidence type="ECO:0000313" key="2">
    <source>
        <dbReference type="EMBL" id="PRQ56778.1"/>
    </source>
</evidence>
<gene>
    <name evidence="2" type="ORF">RchiOBHm_Chr1g0341061</name>
</gene>
<evidence type="ECO:0008006" key="4">
    <source>
        <dbReference type="Google" id="ProtNLM"/>
    </source>
</evidence>
<feature type="chain" id="PRO_5015159329" description="RNase H type-1 domain-containing protein" evidence="1">
    <location>
        <begin position="20"/>
        <end position="165"/>
    </location>
</feature>
<accession>A0A2P6SDN4</accession>
<keyword evidence="1" id="KW-0732">Signal</keyword>
<evidence type="ECO:0000313" key="3">
    <source>
        <dbReference type="Proteomes" id="UP000238479"/>
    </source>
</evidence>
<dbReference type="PANTHER" id="PTHR47074:SF75">
    <property type="entry name" value="RNASE H TYPE-1 DOMAIN-CONTAINING PROTEIN"/>
    <property type="match status" value="1"/>
</dbReference>